<evidence type="ECO:0000313" key="4">
    <source>
        <dbReference type="Proteomes" id="UP000235388"/>
    </source>
</evidence>
<sequence length="231" mass="26155">MAWASLAFMVWNRRSRVFWGLIAARPLGMRTPICTPKQNGVQPLHAASERHAEAARFTPFAHLQLGVQACDPARQACRLCTPVGSRYFGTLMRVPCTLIRVLWYPYEGTMYPYKGYFGTLMRVPFTLIRVLWYPYEGTMYPYKGYFGTLMRVPCTLIRVPATLIRVLRYPYKASIFLAHLLTKGSQQEGAHVLAKSSGRNQAHTCLPRAPVNKTHLSPGAPTVDAQAREKY</sequence>
<feature type="region of interest" description="Disordered" evidence="1">
    <location>
        <begin position="208"/>
        <end position="231"/>
    </location>
</feature>
<keyword evidence="2" id="KW-0732">Signal</keyword>
<name>A0A2N5SDV7_9BASI</name>
<evidence type="ECO:0008006" key="5">
    <source>
        <dbReference type="Google" id="ProtNLM"/>
    </source>
</evidence>
<evidence type="ECO:0000256" key="2">
    <source>
        <dbReference type="SAM" id="SignalP"/>
    </source>
</evidence>
<gene>
    <name evidence="3" type="ORF">PCANC_25664</name>
</gene>
<reference evidence="3 4" key="1">
    <citation type="submission" date="2017-11" db="EMBL/GenBank/DDBJ databases">
        <title>De novo assembly and phasing of dikaryotic genomes from two isolates of Puccinia coronata f. sp. avenae, the causal agent of oat crown rust.</title>
        <authorList>
            <person name="Miller M.E."/>
            <person name="Zhang Y."/>
            <person name="Omidvar V."/>
            <person name="Sperschneider J."/>
            <person name="Schwessinger B."/>
            <person name="Raley C."/>
            <person name="Palmer J.M."/>
            <person name="Garnica D."/>
            <person name="Upadhyaya N."/>
            <person name="Rathjen J."/>
            <person name="Taylor J.M."/>
            <person name="Park R.F."/>
            <person name="Dodds P.N."/>
            <person name="Hirsch C.D."/>
            <person name="Kianian S.F."/>
            <person name="Figueroa M."/>
        </authorList>
    </citation>
    <scope>NUCLEOTIDE SEQUENCE [LARGE SCALE GENOMIC DNA]</scope>
    <source>
        <strain evidence="3">12NC29</strain>
    </source>
</reference>
<evidence type="ECO:0000313" key="3">
    <source>
        <dbReference type="EMBL" id="PLW11447.1"/>
    </source>
</evidence>
<keyword evidence="4" id="KW-1185">Reference proteome</keyword>
<feature type="chain" id="PRO_5014782022" description="Very-long-chain (3R)-3-hydroxyacyl-CoA dehydratase" evidence="2">
    <location>
        <begin position="16"/>
        <end position="231"/>
    </location>
</feature>
<comment type="caution">
    <text evidence="3">The sequence shown here is derived from an EMBL/GenBank/DDBJ whole genome shotgun (WGS) entry which is preliminary data.</text>
</comment>
<dbReference type="Proteomes" id="UP000235388">
    <property type="component" value="Unassembled WGS sequence"/>
</dbReference>
<protein>
    <recommendedName>
        <fullName evidence="5">Very-long-chain (3R)-3-hydroxyacyl-CoA dehydratase</fullName>
    </recommendedName>
</protein>
<dbReference type="AlphaFoldDB" id="A0A2N5SDV7"/>
<accession>A0A2N5SDV7</accession>
<feature type="signal peptide" evidence="2">
    <location>
        <begin position="1"/>
        <end position="15"/>
    </location>
</feature>
<organism evidence="3 4">
    <name type="scientific">Puccinia coronata f. sp. avenae</name>
    <dbReference type="NCBI Taxonomy" id="200324"/>
    <lineage>
        <taxon>Eukaryota</taxon>
        <taxon>Fungi</taxon>
        <taxon>Dikarya</taxon>
        <taxon>Basidiomycota</taxon>
        <taxon>Pucciniomycotina</taxon>
        <taxon>Pucciniomycetes</taxon>
        <taxon>Pucciniales</taxon>
        <taxon>Pucciniaceae</taxon>
        <taxon>Puccinia</taxon>
    </lineage>
</organism>
<dbReference type="EMBL" id="PGCJ01001019">
    <property type="protein sequence ID" value="PLW11447.1"/>
    <property type="molecule type" value="Genomic_DNA"/>
</dbReference>
<proteinExistence type="predicted"/>
<evidence type="ECO:0000256" key="1">
    <source>
        <dbReference type="SAM" id="MobiDB-lite"/>
    </source>
</evidence>